<dbReference type="Pfam" id="PF04082">
    <property type="entry name" value="Fungal_trans"/>
    <property type="match status" value="1"/>
</dbReference>
<dbReference type="InterPro" id="IPR007219">
    <property type="entry name" value="XnlR_reg_dom"/>
</dbReference>
<dbReference type="CDD" id="cd12148">
    <property type="entry name" value="fungal_TF_MHR"/>
    <property type="match status" value="1"/>
</dbReference>
<dbReference type="GO" id="GO:0043565">
    <property type="term" value="F:sequence-specific DNA binding"/>
    <property type="evidence" value="ECO:0007669"/>
    <property type="project" value="TreeGrafter"/>
</dbReference>
<feature type="region of interest" description="Disordered" evidence="8">
    <location>
        <begin position="76"/>
        <end position="105"/>
    </location>
</feature>
<organism evidence="10 11">
    <name type="scientific">Naumovozyma dairenensis (strain ATCC 10597 / BCRC 20456 / CBS 421 / NBRC 0211 / NRRL Y-12639)</name>
    <name type="common">Saccharomyces dairenensis</name>
    <dbReference type="NCBI Taxonomy" id="1071378"/>
    <lineage>
        <taxon>Eukaryota</taxon>
        <taxon>Fungi</taxon>
        <taxon>Dikarya</taxon>
        <taxon>Ascomycota</taxon>
        <taxon>Saccharomycotina</taxon>
        <taxon>Saccharomycetes</taxon>
        <taxon>Saccharomycetales</taxon>
        <taxon>Saccharomycetaceae</taxon>
        <taxon>Naumovozyma</taxon>
    </lineage>
</organism>
<dbReference type="GO" id="GO:0000981">
    <property type="term" value="F:DNA-binding transcription factor activity, RNA polymerase II-specific"/>
    <property type="evidence" value="ECO:0007669"/>
    <property type="project" value="InterPro"/>
</dbReference>
<feature type="domain" description="Zn(2)-C6 fungal-type" evidence="9">
    <location>
        <begin position="40"/>
        <end position="70"/>
    </location>
</feature>
<dbReference type="KEGG" id="ndi:NDAI_0D02730"/>
<dbReference type="STRING" id="1071378.G0W9X6"/>
<evidence type="ECO:0000256" key="3">
    <source>
        <dbReference type="ARBA" id="ARBA00022833"/>
    </source>
</evidence>
<feature type="compositionally biased region" description="Low complexity" evidence="8">
    <location>
        <begin position="76"/>
        <end position="91"/>
    </location>
</feature>
<dbReference type="GeneID" id="11495092"/>
<gene>
    <name evidence="10" type="primary">NDAI0D02730</name>
    <name evidence="10" type="ordered locus">NDAI_0D02730</name>
</gene>
<dbReference type="GO" id="GO:0005634">
    <property type="term" value="C:nucleus"/>
    <property type="evidence" value="ECO:0007669"/>
    <property type="project" value="UniProtKB-SubCell"/>
</dbReference>
<dbReference type="GO" id="GO:0008270">
    <property type="term" value="F:zinc ion binding"/>
    <property type="evidence" value="ECO:0007669"/>
    <property type="project" value="InterPro"/>
</dbReference>
<dbReference type="PANTHER" id="PTHR47782">
    <property type="entry name" value="ZN(II)2CYS6 TRANSCRIPTION FACTOR (EUROFUNG)-RELATED"/>
    <property type="match status" value="1"/>
</dbReference>
<dbReference type="OrthoDB" id="2399539at2759"/>
<keyword evidence="3" id="KW-0862">Zinc</keyword>
<dbReference type="EMBL" id="HE580270">
    <property type="protein sequence ID" value="CCD24587.1"/>
    <property type="molecule type" value="Genomic_DNA"/>
</dbReference>
<dbReference type="AlphaFoldDB" id="G0W9X6"/>
<dbReference type="RefSeq" id="XP_003669830.1">
    <property type="nucleotide sequence ID" value="XM_003669782.1"/>
</dbReference>
<dbReference type="InterPro" id="IPR001138">
    <property type="entry name" value="Zn2Cys6_DnaBD"/>
</dbReference>
<dbReference type="HOGENOM" id="CLU_004038_1_0_1"/>
<evidence type="ECO:0000256" key="2">
    <source>
        <dbReference type="ARBA" id="ARBA00022723"/>
    </source>
</evidence>
<dbReference type="CDD" id="cd00067">
    <property type="entry name" value="GAL4"/>
    <property type="match status" value="1"/>
</dbReference>
<evidence type="ECO:0000313" key="11">
    <source>
        <dbReference type="Proteomes" id="UP000000689"/>
    </source>
</evidence>
<dbReference type="InterPro" id="IPR036864">
    <property type="entry name" value="Zn2-C6_fun-type_DNA-bd_sf"/>
</dbReference>
<dbReference type="SMART" id="SM00066">
    <property type="entry name" value="GAL4"/>
    <property type="match status" value="1"/>
</dbReference>
<dbReference type="PROSITE" id="PS50048">
    <property type="entry name" value="ZN2_CY6_FUNGAL_2"/>
    <property type="match status" value="1"/>
</dbReference>
<keyword evidence="4" id="KW-0805">Transcription regulation</keyword>
<dbReference type="eggNOG" id="ENOG502QS9Q">
    <property type="taxonomic scope" value="Eukaryota"/>
</dbReference>
<evidence type="ECO:0000256" key="8">
    <source>
        <dbReference type="SAM" id="MobiDB-lite"/>
    </source>
</evidence>
<reference evidence="10 11" key="1">
    <citation type="journal article" date="2011" name="Proc. Natl. Acad. Sci. U.S.A.">
        <title>Evolutionary erosion of yeast sex chromosomes by mating-type switching accidents.</title>
        <authorList>
            <person name="Gordon J.L."/>
            <person name="Armisen D."/>
            <person name="Proux-Wera E."/>
            <person name="Oheigeartaigh S.S."/>
            <person name="Byrne K.P."/>
            <person name="Wolfe K.H."/>
        </authorList>
    </citation>
    <scope>NUCLEOTIDE SEQUENCE [LARGE SCALE GENOMIC DNA]</scope>
    <source>
        <strain evidence="11">ATCC 10597 / BCRC 20456 / CBS 421 / NBRC 0211 / NRRL Y-12639</strain>
    </source>
</reference>
<comment type="subcellular location">
    <subcellularLocation>
        <location evidence="1">Nucleus</location>
    </subcellularLocation>
</comment>
<keyword evidence="7" id="KW-0539">Nucleus</keyword>
<dbReference type="SUPFAM" id="SSF57701">
    <property type="entry name" value="Zn2/Cys6 DNA-binding domain"/>
    <property type="match status" value="1"/>
</dbReference>
<evidence type="ECO:0000259" key="9">
    <source>
        <dbReference type="PROSITE" id="PS50048"/>
    </source>
</evidence>
<dbReference type="Proteomes" id="UP000000689">
    <property type="component" value="Chromosome 4"/>
</dbReference>
<keyword evidence="6" id="KW-0804">Transcription</keyword>
<evidence type="ECO:0000256" key="7">
    <source>
        <dbReference type="ARBA" id="ARBA00023242"/>
    </source>
</evidence>
<dbReference type="InterPro" id="IPR052202">
    <property type="entry name" value="Yeast_MetPath_Reg"/>
</dbReference>
<protein>
    <recommendedName>
        <fullName evidence="9">Zn(2)-C6 fungal-type domain-containing protein</fullName>
    </recommendedName>
</protein>
<evidence type="ECO:0000256" key="1">
    <source>
        <dbReference type="ARBA" id="ARBA00004123"/>
    </source>
</evidence>
<name>G0W9X6_NAUDC</name>
<evidence type="ECO:0000256" key="5">
    <source>
        <dbReference type="ARBA" id="ARBA00023125"/>
    </source>
</evidence>
<keyword evidence="11" id="KW-1185">Reference proteome</keyword>
<keyword evidence="5" id="KW-0238">DNA-binding</keyword>
<dbReference type="GO" id="GO:0045944">
    <property type="term" value="P:positive regulation of transcription by RNA polymerase II"/>
    <property type="evidence" value="ECO:0007669"/>
    <property type="project" value="TreeGrafter"/>
</dbReference>
<dbReference type="PANTHER" id="PTHR47782:SF12">
    <property type="entry name" value="ZN(II)2CYS6 TRANSCRIPTION FACTOR (EUROFUNG)"/>
    <property type="match status" value="1"/>
</dbReference>
<dbReference type="Pfam" id="PF00172">
    <property type="entry name" value="Zn_clus"/>
    <property type="match status" value="1"/>
</dbReference>
<proteinExistence type="predicted"/>
<sequence>MGRPKKEISEEKIERFQKELEDAGDNPDALLQDKKGRSRSCLLCRRRKQKCDHKLPSCTACLKAAVKCVQPARYISKSSSNGDSVSSRKNSPSMSQTPPGSFVGVGIIDSRVDQSSSNGNSNSSHGINDGKDEYTVLLEKKLKYLEKLVELTPGSAAYNKKIAQYKKITHLLGNIGDLASATNNEANISTTVTNNSNNKNTVGVLPPPPSSLPSNIGTIGNPNSSQIAAPAPRLATIQPPTSTTTQIGTILYSNISNTIANNGSNTAASLIQARPLSSSIPALSSDSLDSIDFSKCIFAKYNLKEFLSYDPAFEFDEQLSRSFLDTFFTRLQFKYPLLDENEIYSFHEAYINNRIYRYPPNEFHFNCGRMWLVYSISACLHMTTGKYKGQPPVRYFSTAIRHITRCGSQLTSMEKVELLTLLVLYILRTDRDSMVLYEIIGDVMKICQLDLKLNRRNDHDDTVLANKKLRIFWCVYLLERMICVAVGKSYIIKESDIDLPLFDESSFNTSQHQKEPPLYQPHEKGTTTTHHKGVHFINQSLKLRRIESQFVEELGILPDKNFNVTTNTAALTTNHHDKFVLREQLPLVRDIFQSLEVWRAECSTDHIRNFENETLKLYYYRSVRLLIQPYLEILTPKDRLFRECQAAAGQICQLYKIFHQKTVTGHSTPAVHTVFVAGVTLIYCMWLARNYDDERRKKLGDASKHTRPLVNASLFSTMDDLRACSVCLYVMTERSNFARIFRDTFDQLMNATVGNLIERCGPDSAELIYMKAHFRGKNELTNSEMHSKDNGYNEGMNQNNDNNNNMIQNSTMRSGMPPAIKRTFGKRQAEEHLGFVENSQVDLKEQEIFKKKQGLLEKTSVPRGLSHLLSSNENETTYVSSNHDGNMPNKKRKIIYNVDNNEAEQYIVKKPTNGTEFDWQAQRQALLQQQVAQQNLQAYLSSLNYSIGQDVPIDSNTMFRTDNRSDVEINNPTISDGFFDAMQKGNMMNHSNTLKIKLPTNPNLTGAIVNNNTSYSGLSVLGTNNTTHNYNDNIHTTNDQKKSKIERETSILFSNGTHDMINNISTWTNDSVVNLLNSEAKNQMIDIYPSSAPNPNEHQNSNQIHSISMMNHDGNNGDNFMSNHNNTNRSSTNRQDVYSQNVKGGTFLSFTQTGSENVNVALSTSPANMTYQNNNSDSINSTGRLNYNGQNGGMNTTVSTGESNLISSGPVEDFWTVNDDYGFLT</sequence>
<evidence type="ECO:0000256" key="4">
    <source>
        <dbReference type="ARBA" id="ARBA00023015"/>
    </source>
</evidence>
<dbReference type="GO" id="GO:0006351">
    <property type="term" value="P:DNA-templated transcription"/>
    <property type="evidence" value="ECO:0007669"/>
    <property type="project" value="InterPro"/>
</dbReference>
<evidence type="ECO:0000313" key="10">
    <source>
        <dbReference type="EMBL" id="CCD24587.1"/>
    </source>
</evidence>
<dbReference type="PROSITE" id="PS00463">
    <property type="entry name" value="ZN2_CY6_FUNGAL_1"/>
    <property type="match status" value="1"/>
</dbReference>
<dbReference type="SMART" id="SM00906">
    <property type="entry name" value="Fungal_trans"/>
    <property type="match status" value="1"/>
</dbReference>
<keyword evidence="2" id="KW-0479">Metal-binding</keyword>
<dbReference type="Gene3D" id="4.10.240.10">
    <property type="entry name" value="Zn(2)-C6 fungal-type DNA-binding domain"/>
    <property type="match status" value="1"/>
</dbReference>
<dbReference type="OMA" id="QKTITGH"/>
<accession>G0W9X6</accession>
<evidence type="ECO:0000256" key="6">
    <source>
        <dbReference type="ARBA" id="ARBA00023163"/>
    </source>
</evidence>